<evidence type="ECO:0000313" key="2">
    <source>
        <dbReference type="Proteomes" id="UP001186974"/>
    </source>
</evidence>
<gene>
    <name evidence="1" type="ORF">LTS18_011954</name>
</gene>
<proteinExistence type="predicted"/>
<keyword evidence="2" id="KW-1185">Reference proteome</keyword>
<sequence length="838" mass="94195">MTGISVFIAASALLASIAEASTLTPPVLPLIVRNPYLSTWLGDARDEPWKKWPMFYTGQEIGFSVLASLPDTNTVYPLLGRPQDSLAPSGHGDGYNVSYPTYIGAKYDASTTNLTYRIPSPSKKHHAQPLELKLSFLSPITPASTLRQSIPAAYMTIYVNGTFDIDLYVDVNGQWLSGDRSSHIVWDLEHRGIKHTQNSHKEQDLKTFKIKRKTEQVFTEISDRAEWGELHFTAPANVRHGCGISGLLRQRFSRTGTLQNEIDEDYRQIMDDEPVFAFSKSFRLGNDSKSSSSNSIHDNVTFTIAHIQDPVVQYASARGLTFMRPLWKTWFPSDEALIEYHYLDFHNALTLARNYSDQLAIDAYESGSDSYVDIVALSARQIMGATSFSGTAENPILFLKEISSNGNSQTVDVILPAFPFFLYTNPRWLAYLLEPHIEHQLSGQYPNNYAMHDLGAHFPNMTGHADGKDEYMPVEECGDMLIMGLALVQSLATDKALGEQLLPALSSGEIKSLETEPILPLSIITDDVEIDALDKPWNLSVDSKKRAQKWLTRSYRLYKQWTQYLVDFTLEPHNQLSTDDFAGWLALHSNLALKGIIGIKAMSELAATVGNEEDVRHYRNISETYISRWEELAMSRDKTHAKLAYDWYGSWTTLYSLFADAMLCFHPSIINSSTSAPSSETYHTNSNAHDQQPLLGPEKQRDNNHNNSDFIPHHIYTRQSSYYNQVMQRYGLPLDSRHRYAKSDWAFMAAAVASPSTREDILTRFATWMNSTVTDKPLTDLYETEEEEGGWGGGIQFYARPVVGGHFAFLALGQACGGGGLRWPEGDETRAMGKRDEL</sequence>
<comment type="caution">
    <text evidence="1">The sequence shown here is derived from an EMBL/GenBank/DDBJ whole genome shotgun (WGS) entry which is preliminary data.</text>
</comment>
<accession>A0ACC3D9B4</accession>
<reference evidence="1" key="1">
    <citation type="submission" date="2024-09" db="EMBL/GenBank/DDBJ databases">
        <title>Black Yeasts Isolated from many extreme environments.</title>
        <authorList>
            <person name="Coleine C."/>
            <person name="Stajich J.E."/>
            <person name="Selbmann L."/>
        </authorList>
    </citation>
    <scope>NUCLEOTIDE SEQUENCE</scope>
    <source>
        <strain evidence="1">CCFEE 5737</strain>
    </source>
</reference>
<organism evidence="1 2">
    <name type="scientific">Coniosporium uncinatum</name>
    <dbReference type="NCBI Taxonomy" id="93489"/>
    <lineage>
        <taxon>Eukaryota</taxon>
        <taxon>Fungi</taxon>
        <taxon>Dikarya</taxon>
        <taxon>Ascomycota</taxon>
        <taxon>Pezizomycotina</taxon>
        <taxon>Dothideomycetes</taxon>
        <taxon>Dothideomycetes incertae sedis</taxon>
        <taxon>Coniosporium</taxon>
    </lineage>
</organism>
<evidence type="ECO:0000313" key="1">
    <source>
        <dbReference type="EMBL" id="KAK3063888.1"/>
    </source>
</evidence>
<dbReference type="Proteomes" id="UP001186974">
    <property type="component" value="Unassembled WGS sequence"/>
</dbReference>
<dbReference type="EMBL" id="JAWDJW010006685">
    <property type="protein sequence ID" value="KAK3063888.1"/>
    <property type="molecule type" value="Genomic_DNA"/>
</dbReference>
<protein>
    <submittedName>
        <fullName evidence="1">Uncharacterized protein</fullName>
    </submittedName>
</protein>
<name>A0ACC3D9B4_9PEZI</name>